<accession>A0A3M8CSA4</accession>
<feature type="domain" description="ABC3 transporter permease C-terminal" evidence="8">
    <location>
        <begin position="253"/>
        <end position="372"/>
    </location>
</feature>
<dbReference type="Pfam" id="PF02687">
    <property type="entry name" value="FtsX"/>
    <property type="match status" value="2"/>
</dbReference>
<dbReference type="EMBL" id="RHHQ01000033">
    <property type="protein sequence ID" value="RNB78553.1"/>
    <property type="molecule type" value="Genomic_DNA"/>
</dbReference>
<feature type="transmembrane region" description="Helical" evidence="7">
    <location>
        <begin position="774"/>
        <end position="797"/>
    </location>
</feature>
<feature type="domain" description="MacB-like periplasmic core" evidence="9">
    <location>
        <begin position="459"/>
        <end position="651"/>
    </location>
</feature>
<evidence type="ECO:0000256" key="3">
    <source>
        <dbReference type="ARBA" id="ARBA00022692"/>
    </source>
</evidence>
<dbReference type="AlphaFoldDB" id="A0A3M8CSA4"/>
<dbReference type="GO" id="GO:0022857">
    <property type="term" value="F:transmembrane transporter activity"/>
    <property type="evidence" value="ECO:0007669"/>
    <property type="project" value="TreeGrafter"/>
</dbReference>
<dbReference type="InterPro" id="IPR003838">
    <property type="entry name" value="ABC3_permease_C"/>
</dbReference>
<keyword evidence="5 7" id="KW-0472">Membrane</keyword>
<keyword evidence="2" id="KW-1003">Cell membrane</keyword>
<organism evidence="10 11">
    <name type="scientific">Brevibacillus fluminis</name>
    <dbReference type="NCBI Taxonomy" id="511487"/>
    <lineage>
        <taxon>Bacteria</taxon>
        <taxon>Bacillati</taxon>
        <taxon>Bacillota</taxon>
        <taxon>Bacilli</taxon>
        <taxon>Bacillales</taxon>
        <taxon>Paenibacillaceae</taxon>
        <taxon>Brevibacillus</taxon>
    </lineage>
</organism>
<feature type="transmembrane region" description="Helical" evidence="7">
    <location>
        <begin position="302"/>
        <end position="324"/>
    </location>
</feature>
<feature type="transmembrane region" description="Helical" evidence="7">
    <location>
        <begin position="344"/>
        <end position="365"/>
    </location>
</feature>
<gene>
    <name evidence="10" type="ORF">EDM56_30500</name>
</gene>
<keyword evidence="4 7" id="KW-1133">Transmembrane helix</keyword>
<feature type="transmembrane region" description="Helical" evidence="7">
    <location>
        <begin position="689"/>
        <end position="713"/>
    </location>
</feature>
<dbReference type="InterPro" id="IPR050250">
    <property type="entry name" value="Macrolide_Exporter_MacB"/>
</dbReference>
<evidence type="ECO:0000313" key="10">
    <source>
        <dbReference type="EMBL" id="RNB78553.1"/>
    </source>
</evidence>
<reference evidence="10 11" key="1">
    <citation type="submission" date="2018-10" db="EMBL/GenBank/DDBJ databases">
        <title>Phylogenomics of Brevibacillus.</title>
        <authorList>
            <person name="Dunlap C."/>
        </authorList>
    </citation>
    <scope>NUCLEOTIDE SEQUENCE [LARGE SCALE GENOMIC DNA]</scope>
    <source>
        <strain evidence="10 11">JCM 15716</strain>
    </source>
</reference>
<dbReference type="Pfam" id="PF12704">
    <property type="entry name" value="MacB_PCD"/>
    <property type="match status" value="2"/>
</dbReference>
<comment type="similarity">
    <text evidence="6">Belongs to the ABC-4 integral membrane protein family.</text>
</comment>
<protein>
    <submittedName>
        <fullName evidence="10">FtsX-like permease family protein</fullName>
    </submittedName>
</protein>
<feature type="transmembrane region" description="Helical" evidence="7">
    <location>
        <begin position="397"/>
        <end position="423"/>
    </location>
</feature>
<evidence type="ECO:0000256" key="7">
    <source>
        <dbReference type="SAM" id="Phobius"/>
    </source>
</evidence>
<evidence type="ECO:0000313" key="11">
    <source>
        <dbReference type="Proteomes" id="UP000271031"/>
    </source>
</evidence>
<evidence type="ECO:0000256" key="6">
    <source>
        <dbReference type="ARBA" id="ARBA00038076"/>
    </source>
</evidence>
<evidence type="ECO:0000256" key="5">
    <source>
        <dbReference type="ARBA" id="ARBA00023136"/>
    </source>
</evidence>
<dbReference type="InterPro" id="IPR025857">
    <property type="entry name" value="MacB_PCD"/>
</dbReference>
<evidence type="ECO:0000256" key="1">
    <source>
        <dbReference type="ARBA" id="ARBA00004651"/>
    </source>
</evidence>
<comment type="subcellular location">
    <subcellularLocation>
        <location evidence="1">Cell membrane</location>
        <topology evidence="1">Multi-pass membrane protein</topology>
    </subcellularLocation>
</comment>
<name>A0A3M8CSA4_9BACL</name>
<feature type="domain" description="ABC3 transporter permease C-terminal" evidence="8">
    <location>
        <begin position="691"/>
        <end position="809"/>
    </location>
</feature>
<keyword evidence="3 7" id="KW-0812">Transmembrane</keyword>
<feature type="transmembrane region" description="Helical" evidence="7">
    <location>
        <begin position="429"/>
        <end position="449"/>
    </location>
</feature>
<dbReference type="PANTHER" id="PTHR30572:SF4">
    <property type="entry name" value="ABC TRANSPORTER PERMEASE YTRF"/>
    <property type="match status" value="1"/>
</dbReference>
<sequence>MRRKLRTLLTIISIVIGVSATFGVIASVDTAKRTFPLYLKAAFGKADYTVSGTAEYFPETVQDDIEKLQHIASVAVLKQPTTLHWEQEGVASIQKRVEISGYSNLDTPVTAFQVVEGNLSSGGAVITDRTASVWKTGVGDTITFDTVNGKKQIQIAAIVKYTAELMGPSSWSMAKYHPWAVAVPLHEAQEWFDLPGKIQNVQIKALPQADSHVLQERLNELAKRYGNIYTQPVVIQFDSTSNEMNTFFMALYIAGFLGIALSAIVIFNSLYVSIKERKNEFATLKTIGYTPAQLQGLVLSEVILLAVIGTALGLVFGFGLAYLLKAVVYMIFSIRDDGGMLLGKGIVISAASGILVPIVAALYPIRQAGKVSVIQALKETAAVSAAQKKWQPILGALLILSAFFIKHLLLVVPLSIGIVLLYPSLFKRFVFVLRPVYTLLFGFSGTLAVSNLHRNLGRTAMTSVILCLGIAMIVLMSSLNSAFVQTYEKLIYASYGGNLDVMFHHSEKTDLEQLKQIEGVADAEMYSMHSVIWTLNGQKRNLPVFAVDAARIDRFPLFSTTGSTRSQLIGSLGNGELILDKVAYSVWGGKIGDSIMLDTLQGAQSFKVVAVVETMKNGGYGAFMTKNLFKDSFGLTYEKNALVLKKEGTNPLELREKIFDRFGVRIMKMFGPEDQVSVVSSMLTGSFSVINFLVVLSIIISGVGITNTLLLNIMERIRELGMMRAVGVTRRQVIHMVILEGFGIGLAATVIGCAFGILLIYLTSSFFEINALTYQFGVPWIIILSIALFGLLVSLISSFTPASKAAKTHLSEALRYE</sequence>
<proteinExistence type="inferred from homology"/>
<dbReference type="OrthoDB" id="9780560at2"/>
<feature type="transmembrane region" description="Helical" evidence="7">
    <location>
        <begin position="247"/>
        <end position="271"/>
    </location>
</feature>
<feature type="domain" description="MacB-like periplasmic core" evidence="9">
    <location>
        <begin position="7"/>
        <end position="220"/>
    </location>
</feature>
<feature type="transmembrane region" description="Helical" evidence="7">
    <location>
        <begin position="733"/>
        <end position="762"/>
    </location>
</feature>
<dbReference type="Proteomes" id="UP000271031">
    <property type="component" value="Unassembled WGS sequence"/>
</dbReference>
<feature type="transmembrane region" description="Helical" evidence="7">
    <location>
        <begin position="461"/>
        <end position="479"/>
    </location>
</feature>
<dbReference type="GO" id="GO:0005886">
    <property type="term" value="C:plasma membrane"/>
    <property type="evidence" value="ECO:0007669"/>
    <property type="project" value="UniProtKB-SubCell"/>
</dbReference>
<keyword evidence="11" id="KW-1185">Reference proteome</keyword>
<evidence type="ECO:0000256" key="2">
    <source>
        <dbReference type="ARBA" id="ARBA00022475"/>
    </source>
</evidence>
<dbReference type="PANTHER" id="PTHR30572">
    <property type="entry name" value="MEMBRANE COMPONENT OF TRANSPORTER-RELATED"/>
    <property type="match status" value="1"/>
</dbReference>
<evidence type="ECO:0000259" key="9">
    <source>
        <dbReference type="Pfam" id="PF12704"/>
    </source>
</evidence>
<comment type="caution">
    <text evidence="10">The sequence shown here is derived from an EMBL/GenBank/DDBJ whole genome shotgun (WGS) entry which is preliminary data.</text>
</comment>
<evidence type="ECO:0000256" key="4">
    <source>
        <dbReference type="ARBA" id="ARBA00022989"/>
    </source>
</evidence>
<evidence type="ECO:0000259" key="8">
    <source>
        <dbReference type="Pfam" id="PF02687"/>
    </source>
</evidence>